<evidence type="ECO:0000313" key="6">
    <source>
        <dbReference type="Proteomes" id="UP000232323"/>
    </source>
</evidence>
<dbReference type="PROSITE" id="PS51206">
    <property type="entry name" value="SF3_HELICASE_1"/>
    <property type="match status" value="1"/>
</dbReference>
<dbReference type="InterPro" id="IPR014015">
    <property type="entry name" value="Helicase_SF3_DNA-vir"/>
</dbReference>
<evidence type="ECO:0000256" key="1">
    <source>
        <dbReference type="ARBA" id="ARBA00022741"/>
    </source>
</evidence>
<dbReference type="Pfam" id="PF08707">
    <property type="entry name" value="PriCT_2"/>
    <property type="match status" value="1"/>
</dbReference>
<dbReference type="GO" id="GO:0005524">
    <property type="term" value="F:ATP binding"/>
    <property type="evidence" value="ECO:0007669"/>
    <property type="project" value="UniProtKB-KW"/>
</dbReference>
<dbReference type="PANTHER" id="PTHR35372">
    <property type="entry name" value="ATP BINDING PROTEIN-RELATED"/>
    <property type="match status" value="1"/>
</dbReference>
<feature type="domain" description="SF3 helicase" evidence="4">
    <location>
        <begin position="581"/>
        <end position="742"/>
    </location>
</feature>
<proteinExistence type="predicted"/>
<dbReference type="Proteomes" id="UP000232323">
    <property type="component" value="Unassembled WGS sequence"/>
</dbReference>
<evidence type="ECO:0000259" key="4">
    <source>
        <dbReference type="PROSITE" id="PS51206"/>
    </source>
</evidence>
<keyword evidence="1" id="KW-0547">Nucleotide-binding</keyword>
<keyword evidence="6" id="KW-1185">Reference proteome</keyword>
<name>A0A250XQL7_9CHLO</name>
<dbReference type="InterPro" id="IPR006500">
    <property type="entry name" value="Helicase_put_C_phage/plasmid"/>
</dbReference>
<dbReference type="PANTHER" id="PTHR35372:SF2">
    <property type="entry name" value="SF3 HELICASE DOMAIN-CONTAINING PROTEIN"/>
    <property type="match status" value="1"/>
</dbReference>
<sequence length="859" mass="96489">MPTITGSGTFGTFKRDRQVSGGTVRFSGGTVTFWRDRHLLAGPSPGLWDRHLGKPRCKAHFPLGSIQTPMKFIKAMTGNRLSDVWESDSCSFASPHACEYLKSPCNVRPYFDSEAYHDDEPDASRIRAWRDEFSAAVRDVFSSQPSCIEPVVHIATRHGWVLKAGKRVFKVSHRAFVPNYVIEYTLLSDVITFARKSDLFDVLVYKAREQLLNMVGCSKSTSDLRVLTPEDPEVDPGRFVVQNLDGSEERFVLMPSVQEVDVEEDMQSLLLSQEGTASSRAQHPAIALGSTQNVEAVVRYLNLLSKDRWTRYDTWSKIAMALKNDFGDRFKDEFTALSRAAPNFDLHAVEKLWNSIGCGSAFTGRPISFATIRMWARLDDPEGHAAVKASSVPPYILERFNKSDRGRAEIVASLIRREVKKCGKSDFYVFESGPNVWRKTVRDNIQIRVSYALEEAMNDVQVYYKHRAFNPVLNDEQRKVFLDMSVVANKHSLSSMTYGTIVKTTALAATMLDEPNFVDLLDSIPHLLGVKNGVVDLRDGKLRPREPEDLIYSVVDCEYDPLASVELFDRTILQIMAGSEQMARYLQTLLGYGITGEVSEEIFVVFNGAGRNGKGVITQCLSMILGNMFVDMNVGLICSAQNKIANEDAELHKLLGARIALFKESGDGNMLRKERVQLMSGGDGIPCRRLYCDATTLKPHHLCILETNTMPTIDQVIPSIMQRLICIPFPVTFRSLSPGEEWSATVQPRDNDLKSKLRDQKKAILKWLVQGAVRWYATKDLRTNAPLAVREFTTSYLAEQDLVNVFIDEECVVDGGAKVSAVEFIKRFQDWYVDSQGKQDCPKNFGVKGLRSRQALVRG</sequence>
<gene>
    <name evidence="5" type="ORF">CEUSTIGMA_g12789.t1</name>
</gene>
<dbReference type="AlphaFoldDB" id="A0A250XQL7"/>
<dbReference type="OrthoDB" id="2375545at2759"/>
<evidence type="ECO:0000313" key="5">
    <source>
        <dbReference type="EMBL" id="GAX85371.1"/>
    </source>
</evidence>
<accession>A0A250XQL7</accession>
<dbReference type="Pfam" id="PF08706">
    <property type="entry name" value="D5_N"/>
    <property type="match status" value="1"/>
</dbReference>
<dbReference type="EMBL" id="BEGY01000165">
    <property type="protein sequence ID" value="GAX85371.1"/>
    <property type="molecule type" value="Genomic_DNA"/>
</dbReference>
<dbReference type="InterPro" id="IPR014819">
    <property type="entry name" value="PriCT_2"/>
</dbReference>
<comment type="caution">
    <text evidence="5">The sequence shown here is derived from an EMBL/GenBank/DDBJ whole genome shotgun (WGS) entry which is preliminary data.</text>
</comment>
<reference evidence="5 6" key="1">
    <citation type="submission" date="2017-08" db="EMBL/GenBank/DDBJ databases">
        <title>Acidophilic green algal genome provides insights into adaptation to an acidic environment.</title>
        <authorList>
            <person name="Hirooka S."/>
            <person name="Hirose Y."/>
            <person name="Kanesaki Y."/>
            <person name="Higuchi S."/>
            <person name="Fujiwara T."/>
            <person name="Onuma R."/>
            <person name="Era A."/>
            <person name="Ohbayashi R."/>
            <person name="Uzuka A."/>
            <person name="Nozaki H."/>
            <person name="Yoshikawa H."/>
            <person name="Miyagishima S.Y."/>
        </authorList>
    </citation>
    <scope>NUCLEOTIDE SEQUENCE [LARGE SCALE GENOMIC DNA]</scope>
    <source>
        <strain evidence="5 6">NIES-2499</strain>
    </source>
</reference>
<dbReference type="InterPro" id="IPR051620">
    <property type="entry name" value="ORF904-like_C"/>
</dbReference>
<protein>
    <recommendedName>
        <fullName evidence="4">SF3 helicase domain-containing protein</fullName>
    </recommendedName>
</protein>
<dbReference type="Gene3D" id="3.40.50.300">
    <property type="entry name" value="P-loop containing nucleotide triphosphate hydrolases"/>
    <property type="match status" value="1"/>
</dbReference>
<organism evidence="5 6">
    <name type="scientific">Chlamydomonas eustigma</name>
    <dbReference type="NCBI Taxonomy" id="1157962"/>
    <lineage>
        <taxon>Eukaryota</taxon>
        <taxon>Viridiplantae</taxon>
        <taxon>Chlorophyta</taxon>
        <taxon>core chlorophytes</taxon>
        <taxon>Chlorophyceae</taxon>
        <taxon>CS clade</taxon>
        <taxon>Chlamydomonadales</taxon>
        <taxon>Chlamydomonadaceae</taxon>
        <taxon>Chlamydomonas</taxon>
    </lineage>
</organism>
<evidence type="ECO:0000256" key="2">
    <source>
        <dbReference type="ARBA" id="ARBA00022801"/>
    </source>
</evidence>
<keyword evidence="3" id="KW-0067">ATP-binding</keyword>
<evidence type="ECO:0000256" key="3">
    <source>
        <dbReference type="ARBA" id="ARBA00022840"/>
    </source>
</evidence>
<dbReference type="GO" id="GO:0016817">
    <property type="term" value="F:hydrolase activity, acting on acid anhydrides"/>
    <property type="evidence" value="ECO:0007669"/>
    <property type="project" value="InterPro"/>
</dbReference>
<dbReference type="NCBIfam" id="TIGR01613">
    <property type="entry name" value="primase_Cterm"/>
    <property type="match status" value="1"/>
</dbReference>
<keyword evidence="2" id="KW-0378">Hydrolase</keyword>
<dbReference type="SMART" id="SM00885">
    <property type="entry name" value="D5_N"/>
    <property type="match status" value="1"/>
</dbReference>
<dbReference type="InterPro" id="IPR027417">
    <property type="entry name" value="P-loop_NTPase"/>
</dbReference>
<dbReference type="InterPro" id="IPR014818">
    <property type="entry name" value="Phage/plasmid_primase_P4_C"/>
</dbReference>